<evidence type="ECO:0000313" key="1">
    <source>
        <dbReference type="EMBL" id="KAJ7985783.1"/>
    </source>
</evidence>
<sequence>MSSPTSAPSLSPGPIGPAATRRQRGLPPGPDDKSDHIAGCQGWEPEDTPPEPSSPLSPGRAHVHLSPALIDDTSFARSLQIETRQEQHTSLPMFRGKGLRVSPAPRLRQAPIL</sequence>
<protein>
    <submittedName>
        <fullName evidence="1">Uncharacterized protein</fullName>
    </submittedName>
</protein>
<reference evidence="1" key="1">
    <citation type="submission" date="2021-05" db="EMBL/GenBank/DDBJ databases">
        <authorList>
            <person name="Pan Q."/>
            <person name="Jouanno E."/>
            <person name="Zahm M."/>
            <person name="Klopp C."/>
            <person name="Cabau C."/>
            <person name="Louis A."/>
            <person name="Berthelot C."/>
            <person name="Parey E."/>
            <person name="Roest Crollius H."/>
            <person name="Montfort J."/>
            <person name="Robinson-Rechavi M."/>
            <person name="Bouchez O."/>
            <person name="Lampietro C."/>
            <person name="Lopez Roques C."/>
            <person name="Donnadieu C."/>
            <person name="Postlethwait J."/>
            <person name="Bobe J."/>
            <person name="Dillon D."/>
            <person name="Chandos A."/>
            <person name="von Hippel F."/>
            <person name="Guiguen Y."/>
        </authorList>
    </citation>
    <scope>NUCLEOTIDE SEQUENCE</scope>
    <source>
        <strain evidence="1">YG-Jan2019</strain>
    </source>
</reference>
<accession>A0ACC2F354</accession>
<dbReference type="EMBL" id="CM055762">
    <property type="protein sequence ID" value="KAJ7985783.1"/>
    <property type="molecule type" value="Genomic_DNA"/>
</dbReference>
<organism evidence="1 2">
    <name type="scientific">Dallia pectoralis</name>
    <name type="common">Alaska blackfish</name>
    <dbReference type="NCBI Taxonomy" id="75939"/>
    <lineage>
        <taxon>Eukaryota</taxon>
        <taxon>Metazoa</taxon>
        <taxon>Chordata</taxon>
        <taxon>Craniata</taxon>
        <taxon>Vertebrata</taxon>
        <taxon>Euteleostomi</taxon>
        <taxon>Actinopterygii</taxon>
        <taxon>Neopterygii</taxon>
        <taxon>Teleostei</taxon>
        <taxon>Protacanthopterygii</taxon>
        <taxon>Esociformes</taxon>
        <taxon>Umbridae</taxon>
        <taxon>Dallia</taxon>
    </lineage>
</organism>
<name>A0ACC2F354_DALPE</name>
<comment type="caution">
    <text evidence="1">The sequence shown here is derived from an EMBL/GenBank/DDBJ whole genome shotgun (WGS) entry which is preliminary data.</text>
</comment>
<gene>
    <name evidence="1" type="ORF">DPEC_G00344060</name>
</gene>
<dbReference type="Proteomes" id="UP001157502">
    <property type="component" value="Chromosome 35"/>
</dbReference>
<evidence type="ECO:0000313" key="2">
    <source>
        <dbReference type="Proteomes" id="UP001157502"/>
    </source>
</evidence>
<proteinExistence type="predicted"/>
<keyword evidence="2" id="KW-1185">Reference proteome</keyword>